<dbReference type="InterPro" id="IPR008979">
    <property type="entry name" value="Galactose-bd-like_sf"/>
</dbReference>
<accession>A0ABR2GQ54</accession>
<reference evidence="2 3" key="1">
    <citation type="submission" date="2024-04" db="EMBL/GenBank/DDBJ databases">
        <title>Tritrichomonas musculus Genome.</title>
        <authorList>
            <person name="Alves-Ferreira E."/>
            <person name="Grigg M."/>
            <person name="Lorenzi H."/>
            <person name="Galac M."/>
        </authorList>
    </citation>
    <scope>NUCLEOTIDE SEQUENCE [LARGE SCALE GENOMIC DNA]</scope>
    <source>
        <strain evidence="2 3">EAF2021</strain>
    </source>
</reference>
<dbReference type="SUPFAM" id="SSF49785">
    <property type="entry name" value="Galactose-binding domain-like"/>
    <property type="match status" value="1"/>
</dbReference>
<dbReference type="Proteomes" id="UP001470230">
    <property type="component" value="Unassembled WGS sequence"/>
</dbReference>
<evidence type="ECO:0000313" key="2">
    <source>
        <dbReference type="EMBL" id="KAK8835743.1"/>
    </source>
</evidence>
<gene>
    <name evidence="2" type="ORF">M9Y10_040562</name>
</gene>
<sequence length="288" mass="34190">MIDTSSIEAKISENLDEYITNFSKEMAHIQFNSLYNIFFNPRKKLENHDNAYEFIIQNEKLYSLIPSLDANKMKKYQRESIFRRDEHFGFLTSNFETYILKLEQENEELKSKLKNISEEMDKSIEKQEVIKSVDINKITIEFDGKKENRFNGLIRYLTNINKEKDKKFSINDIIKVEASSINDNFYIPENVLQLDKECYFHSKNIENSYIIFNFGKFKLLLTHYSISSRKFHGNSELRNWKIQGSNDHQTWKTLDKVEQDKSLVGLGASNTFEVKLNKDKECFQYIKL</sequence>
<comment type="caution">
    <text evidence="2">The sequence shown here is derived from an EMBL/GenBank/DDBJ whole genome shotgun (WGS) entry which is preliminary data.</text>
</comment>
<evidence type="ECO:0000313" key="3">
    <source>
        <dbReference type="Proteomes" id="UP001470230"/>
    </source>
</evidence>
<name>A0ABR2GQ54_9EUKA</name>
<proteinExistence type="predicted"/>
<protein>
    <submittedName>
        <fullName evidence="2">E3 ubiquitin-protein ligase HTD1</fullName>
    </submittedName>
</protein>
<feature type="coiled-coil region" evidence="1">
    <location>
        <begin position="99"/>
        <end position="126"/>
    </location>
</feature>
<keyword evidence="3" id="KW-1185">Reference proteome</keyword>
<dbReference type="EMBL" id="JAPFFF010000075">
    <property type="protein sequence ID" value="KAK8835743.1"/>
    <property type="molecule type" value="Genomic_DNA"/>
</dbReference>
<keyword evidence="1" id="KW-0175">Coiled coil</keyword>
<evidence type="ECO:0000256" key="1">
    <source>
        <dbReference type="SAM" id="Coils"/>
    </source>
</evidence>
<organism evidence="2 3">
    <name type="scientific">Tritrichomonas musculus</name>
    <dbReference type="NCBI Taxonomy" id="1915356"/>
    <lineage>
        <taxon>Eukaryota</taxon>
        <taxon>Metamonada</taxon>
        <taxon>Parabasalia</taxon>
        <taxon>Tritrichomonadida</taxon>
        <taxon>Tritrichomonadidae</taxon>
        <taxon>Tritrichomonas</taxon>
    </lineage>
</organism>
<dbReference type="Gene3D" id="2.60.120.260">
    <property type="entry name" value="Galactose-binding domain-like"/>
    <property type="match status" value="1"/>
</dbReference>